<evidence type="ECO:0000259" key="3">
    <source>
        <dbReference type="Pfam" id="PF20737"/>
    </source>
</evidence>
<dbReference type="GO" id="GO:0016787">
    <property type="term" value="F:hydrolase activity"/>
    <property type="evidence" value="ECO:0007669"/>
    <property type="project" value="UniProtKB-KW"/>
</dbReference>
<dbReference type="InterPro" id="IPR008928">
    <property type="entry name" value="6-hairpin_glycosidase_sf"/>
</dbReference>
<proteinExistence type="predicted"/>
<dbReference type="PANTHER" id="PTHR43465:SF2">
    <property type="entry name" value="DUF1680 DOMAIN PROTEIN (AFU_ORTHOLOGUE AFUA_1G08910)"/>
    <property type="match status" value="1"/>
</dbReference>
<feature type="domain" description="Non-reducing end beta-L-arabinofuranosidase-like GH127 C-terminal" evidence="3">
    <location>
        <begin position="535"/>
        <end position="647"/>
    </location>
</feature>
<name>A0A7T7XKF5_9SPIR</name>
<dbReference type="Pfam" id="PF07944">
    <property type="entry name" value="Beta-AFase-like_GH127_cat"/>
    <property type="match status" value="1"/>
</dbReference>
<dbReference type="InterPro" id="IPR012878">
    <property type="entry name" value="Beta-AFase-like_GH127_cat"/>
</dbReference>
<evidence type="ECO:0000259" key="2">
    <source>
        <dbReference type="Pfam" id="PF20736"/>
    </source>
</evidence>
<dbReference type="EMBL" id="CP067089">
    <property type="protein sequence ID" value="QQO07828.1"/>
    <property type="molecule type" value="Genomic_DNA"/>
</dbReference>
<protein>
    <submittedName>
        <fullName evidence="4">Glycoside hydrolase family 127 protein</fullName>
    </submittedName>
</protein>
<dbReference type="RefSeq" id="WP_215625134.1">
    <property type="nucleotide sequence ID" value="NZ_CP067089.2"/>
</dbReference>
<dbReference type="KEGG" id="bhc:JFL75_12860"/>
<evidence type="ECO:0000313" key="4">
    <source>
        <dbReference type="EMBL" id="QQO07828.1"/>
    </source>
</evidence>
<dbReference type="AlphaFoldDB" id="A0A7T7XKF5"/>
<dbReference type="Proteomes" id="UP000595917">
    <property type="component" value="Chromosome"/>
</dbReference>
<feature type="domain" description="Non-reducing end beta-L-arabinofuranosidase-like GH127 catalytic" evidence="1">
    <location>
        <begin position="12"/>
        <end position="428"/>
    </location>
</feature>
<evidence type="ECO:0000259" key="1">
    <source>
        <dbReference type="Pfam" id="PF07944"/>
    </source>
</evidence>
<accession>A0A7T7XKF5</accession>
<reference evidence="4" key="1">
    <citation type="submission" date="2021-01" db="EMBL/GenBank/DDBJ databases">
        <title>Description of Breznakiella homolactica.</title>
        <authorList>
            <person name="Song Y."/>
            <person name="Brune A."/>
        </authorList>
    </citation>
    <scope>NUCLEOTIDE SEQUENCE</scope>
    <source>
        <strain evidence="4">RmG30</strain>
    </source>
</reference>
<dbReference type="PANTHER" id="PTHR43465">
    <property type="entry name" value="DUF1680 DOMAIN PROTEIN (AFU_ORTHOLOGUE AFUA_1G08910)"/>
    <property type="match status" value="1"/>
</dbReference>
<keyword evidence="5" id="KW-1185">Reference proteome</keyword>
<dbReference type="SUPFAM" id="SSF48208">
    <property type="entry name" value="Six-hairpin glycosidases"/>
    <property type="match status" value="1"/>
</dbReference>
<dbReference type="InterPro" id="IPR049049">
    <property type="entry name" value="Beta-AFase-like_GH127_C"/>
</dbReference>
<keyword evidence="4" id="KW-0378">Hydrolase</keyword>
<gene>
    <name evidence="4" type="ORF">JFL75_12860</name>
</gene>
<dbReference type="Pfam" id="PF20737">
    <property type="entry name" value="Glyco_hydro127C"/>
    <property type="match status" value="1"/>
</dbReference>
<dbReference type="GO" id="GO:0005975">
    <property type="term" value="P:carbohydrate metabolic process"/>
    <property type="evidence" value="ECO:0007669"/>
    <property type="project" value="InterPro"/>
</dbReference>
<dbReference type="Pfam" id="PF20736">
    <property type="entry name" value="Glyco_hydro127M"/>
    <property type="match status" value="1"/>
</dbReference>
<organism evidence="4 5">
    <name type="scientific">Breznakiella homolactica</name>
    <dbReference type="NCBI Taxonomy" id="2798577"/>
    <lineage>
        <taxon>Bacteria</taxon>
        <taxon>Pseudomonadati</taxon>
        <taxon>Spirochaetota</taxon>
        <taxon>Spirochaetia</taxon>
        <taxon>Spirochaetales</taxon>
        <taxon>Breznakiellaceae</taxon>
        <taxon>Breznakiella</taxon>
    </lineage>
</organism>
<dbReference type="InterPro" id="IPR049046">
    <property type="entry name" value="Beta-AFase-like_GH127_middle"/>
</dbReference>
<evidence type="ECO:0000313" key="5">
    <source>
        <dbReference type="Proteomes" id="UP000595917"/>
    </source>
</evidence>
<sequence>MMRQYTPVNMKHVRLTSGLLAERQKLNTEITVPHIYHELDTTGRIDSLYCRWKPGDPNKPHPFWDSDIGKMIEAISYSLITNPSEDLEEKVDRIVDMLEQEQFPDGYLNTYFKTCEIKNRFTNLYYMHELYCAGHLIEGAVAYFEATGKRKFLDIMCRYVDLIDDTFGSEPGKKRGYCGHPEIELALVRLYGVTQNEKHLNLSKYFIDERGTQPYFFEQESLAYGVDTTKTANQKRHLKYYLKSRGPYAEYQSHLPVREQKEPVGHAVRAMYLYSGMSDIADAYDDVALYNACKTIWDAMANTQYAIIGGIGPSSDGERFTFAYDIPNEYTYNESCASVALAMWANRMVQFDCDSRYPDILEQTLYNVILASVDVLGNKFFYANYLSALPERFEHASAAVIDKMKAERQEWFDVACCPPNISRLMGSLGSYMYSVNETGLFMHLYAGCDAELRVKDTPVKLTVTTDYPWEGSVRIEVGASGGEVFTVGLRIPGWCRNWEVTVNGSDVPYEIRKGYCLIRRIWGNDTIELEFSMPVMQIEARPEVREACGRVALQRGPVIYCIEEADNGKDINNLCIPGECTFSESRGIELVDPRAVVLQFSGFKRNPGGWQDGLYREVRSTLEPAAIKAIPYYLWGNRGFGRMLVWMLRT</sequence>
<dbReference type="InterPro" id="IPR049174">
    <property type="entry name" value="Beta-AFase-like"/>
</dbReference>
<feature type="domain" description="Non-reducing end beta-L-arabinofuranosidase-like GH127 middle" evidence="2">
    <location>
        <begin position="440"/>
        <end position="533"/>
    </location>
</feature>